<dbReference type="GO" id="GO:0005737">
    <property type="term" value="C:cytoplasm"/>
    <property type="evidence" value="ECO:0007669"/>
    <property type="project" value="TreeGrafter"/>
</dbReference>
<sequence>MQWDVTVSVRLAIPPIGSTTTYLYGIEYDDAARGKHEGVYEGKQLFEPRQKGKGAGAFLLSPKDLRRGSTFAEALSERYGVDIPGSPRVVKPAEGEKAVVGEKGITLGSTGIVVQAPGIEEVQKRLGKLGRLQSIGLEGYNVCKLGGNDETKAFLRENLTSLTTLDVSNNLLTFWSDVADIVSCIPSLRKIVLNNSRIERLTRRPHDLGKEAEIREALRNIREMEICNSYLSWSDVMVIAPFLLHLQRLDLVDNAPLSTLEPMRSDHGVPVLLELRYLNLSGCAIADWAALMGSLIPLKKLETLDVSNTPLQYIPPPPPSHATVNLPHLILLSSPILDWTSIDALHQWTGENLTSLKFSLSPPSKSEHDAPADDAGPARRLSGDQAADRSILIAKLPALEMLNSSPVKSAERRDAEMGYINMVDRLVAAGKGKKEDWARYDELKRIHGVDSAPAQVVDLKKSHLRSRLYGTFELATTISVLPASPMALLRKKIHRALKLDASQQVGIWTVSDKFDEGVRGMAVEVPDGETVGWWFGDGDEIIAQI</sequence>
<gene>
    <name evidence="5" type="ORF">MKK02DRAFT_16196</name>
</gene>
<dbReference type="RefSeq" id="XP_052944453.1">
    <property type="nucleotide sequence ID" value="XM_053085593.1"/>
</dbReference>
<evidence type="ECO:0000256" key="2">
    <source>
        <dbReference type="ARBA" id="ARBA00022737"/>
    </source>
</evidence>
<dbReference type="PANTHER" id="PTHR48051">
    <property type="match status" value="1"/>
</dbReference>
<proteinExistence type="predicted"/>
<evidence type="ECO:0000256" key="1">
    <source>
        <dbReference type="ARBA" id="ARBA00022614"/>
    </source>
</evidence>
<dbReference type="SMART" id="SM01052">
    <property type="entry name" value="CAP_GLY"/>
    <property type="match status" value="1"/>
</dbReference>
<comment type="caution">
    <text evidence="5">The sequence shown here is derived from an EMBL/GenBank/DDBJ whole genome shotgun (WGS) entry which is preliminary data.</text>
</comment>
<dbReference type="Proteomes" id="UP001164286">
    <property type="component" value="Unassembled WGS sequence"/>
</dbReference>
<feature type="region of interest" description="Disordered" evidence="3">
    <location>
        <begin position="359"/>
        <end position="384"/>
    </location>
</feature>
<keyword evidence="6" id="KW-1185">Reference proteome</keyword>
<dbReference type="Gene3D" id="3.80.10.10">
    <property type="entry name" value="Ribonuclease Inhibitor"/>
    <property type="match status" value="2"/>
</dbReference>
<reference evidence="5" key="1">
    <citation type="journal article" date="2022" name="G3 (Bethesda)">
        <title>High quality genome of the basidiomycete yeast Dioszegia hungarica PDD-24b-2 isolated from cloud water.</title>
        <authorList>
            <person name="Jarrige D."/>
            <person name="Haridas S."/>
            <person name="Bleykasten-Grosshans C."/>
            <person name="Joly M."/>
            <person name="Nadalig T."/>
            <person name="Sancelme M."/>
            <person name="Vuilleumier S."/>
            <person name="Grigoriev I.V."/>
            <person name="Amato P."/>
            <person name="Bringel F."/>
        </authorList>
    </citation>
    <scope>NUCLEOTIDE SEQUENCE</scope>
    <source>
        <strain evidence="5">PDD-24b-2</strain>
    </source>
</reference>
<keyword evidence="2" id="KW-0677">Repeat</keyword>
<name>A0AA38H8C5_9TREE</name>
<dbReference type="InterPro" id="IPR000938">
    <property type="entry name" value="CAP-Gly_domain"/>
</dbReference>
<protein>
    <recommendedName>
        <fullName evidence="4">CAP-Gly domain-containing protein</fullName>
    </recommendedName>
</protein>
<evidence type="ECO:0000259" key="4">
    <source>
        <dbReference type="PROSITE" id="PS50245"/>
    </source>
</evidence>
<evidence type="ECO:0000313" key="5">
    <source>
        <dbReference type="EMBL" id="KAI9634676.1"/>
    </source>
</evidence>
<dbReference type="SUPFAM" id="SSF74924">
    <property type="entry name" value="Cap-Gly domain"/>
    <property type="match status" value="1"/>
</dbReference>
<dbReference type="PANTHER" id="PTHR48051:SF1">
    <property type="entry name" value="RAS SUPPRESSOR PROTEIN 1"/>
    <property type="match status" value="1"/>
</dbReference>
<dbReference type="EMBL" id="JAKWFO010000006">
    <property type="protein sequence ID" value="KAI9634676.1"/>
    <property type="molecule type" value="Genomic_DNA"/>
</dbReference>
<dbReference type="InterPro" id="IPR036859">
    <property type="entry name" value="CAP-Gly_dom_sf"/>
</dbReference>
<evidence type="ECO:0000256" key="3">
    <source>
        <dbReference type="SAM" id="MobiDB-lite"/>
    </source>
</evidence>
<dbReference type="GeneID" id="77724794"/>
<organism evidence="5 6">
    <name type="scientific">Dioszegia hungarica</name>
    <dbReference type="NCBI Taxonomy" id="4972"/>
    <lineage>
        <taxon>Eukaryota</taxon>
        <taxon>Fungi</taxon>
        <taxon>Dikarya</taxon>
        <taxon>Basidiomycota</taxon>
        <taxon>Agaricomycotina</taxon>
        <taxon>Tremellomycetes</taxon>
        <taxon>Tremellales</taxon>
        <taxon>Bulleribasidiaceae</taxon>
        <taxon>Dioszegia</taxon>
    </lineage>
</organism>
<keyword evidence="1" id="KW-0433">Leucine-rich repeat</keyword>
<evidence type="ECO:0000313" key="6">
    <source>
        <dbReference type="Proteomes" id="UP001164286"/>
    </source>
</evidence>
<dbReference type="PROSITE" id="PS50245">
    <property type="entry name" value="CAP_GLY_2"/>
    <property type="match status" value="1"/>
</dbReference>
<dbReference type="SUPFAM" id="SSF52058">
    <property type="entry name" value="L domain-like"/>
    <property type="match status" value="1"/>
</dbReference>
<dbReference type="InterPro" id="IPR050216">
    <property type="entry name" value="LRR_domain-containing"/>
</dbReference>
<dbReference type="AlphaFoldDB" id="A0AA38H8C5"/>
<accession>A0AA38H8C5</accession>
<feature type="domain" description="CAP-Gly" evidence="4">
    <location>
        <begin position="14"/>
        <end position="60"/>
    </location>
</feature>
<dbReference type="InterPro" id="IPR032675">
    <property type="entry name" value="LRR_dom_sf"/>
</dbReference>